<dbReference type="GeneID" id="115883725"/>
<keyword evidence="5" id="KW-0479">Metal-binding</keyword>
<evidence type="ECO:0000256" key="7">
    <source>
        <dbReference type="ARBA" id="ARBA00023242"/>
    </source>
</evidence>
<evidence type="ECO:0000313" key="10">
    <source>
        <dbReference type="RefSeq" id="XP_030757991.1"/>
    </source>
</evidence>
<comment type="subcellular location">
    <subcellularLocation>
        <location evidence="2">Nucleus</location>
    </subcellularLocation>
</comment>
<keyword evidence="6" id="KW-0378">Hydrolase</keyword>
<keyword evidence="9" id="KW-1185">Reference proteome</keyword>
<proteinExistence type="inferred from homology"/>
<comment type="similarity">
    <text evidence="3">Belongs to the HARBI1 family.</text>
</comment>
<evidence type="ECO:0000256" key="2">
    <source>
        <dbReference type="ARBA" id="ARBA00004123"/>
    </source>
</evidence>
<reference evidence="10" key="1">
    <citation type="submission" date="2025-08" db="UniProtKB">
        <authorList>
            <consortium name="RefSeq"/>
        </authorList>
    </citation>
    <scope>IDENTIFICATION</scope>
    <source>
        <tissue evidence="10">Gonads</tissue>
    </source>
</reference>
<evidence type="ECO:0000259" key="8">
    <source>
        <dbReference type="Pfam" id="PF13359"/>
    </source>
</evidence>
<dbReference type="InterPro" id="IPR027806">
    <property type="entry name" value="HARBI1_dom"/>
</dbReference>
<dbReference type="AlphaFoldDB" id="A0A6J2Y3Y1"/>
<comment type="cofactor">
    <cofactor evidence="1">
        <name>a divalent metal cation</name>
        <dbReference type="ChEBI" id="CHEBI:60240"/>
    </cofactor>
</comment>
<organism evidence="9 10">
    <name type="scientific">Sitophilus oryzae</name>
    <name type="common">Rice weevil</name>
    <name type="synonym">Curculio oryzae</name>
    <dbReference type="NCBI Taxonomy" id="7048"/>
    <lineage>
        <taxon>Eukaryota</taxon>
        <taxon>Metazoa</taxon>
        <taxon>Ecdysozoa</taxon>
        <taxon>Arthropoda</taxon>
        <taxon>Hexapoda</taxon>
        <taxon>Insecta</taxon>
        <taxon>Pterygota</taxon>
        <taxon>Neoptera</taxon>
        <taxon>Endopterygota</taxon>
        <taxon>Coleoptera</taxon>
        <taxon>Polyphaga</taxon>
        <taxon>Cucujiformia</taxon>
        <taxon>Curculionidae</taxon>
        <taxon>Dryophthorinae</taxon>
        <taxon>Sitophilus</taxon>
    </lineage>
</organism>
<evidence type="ECO:0000256" key="1">
    <source>
        <dbReference type="ARBA" id="ARBA00001968"/>
    </source>
</evidence>
<dbReference type="PANTHER" id="PTHR22930">
    <property type="match status" value="1"/>
</dbReference>
<evidence type="ECO:0000313" key="9">
    <source>
        <dbReference type="Proteomes" id="UP000504635"/>
    </source>
</evidence>
<feature type="domain" description="DDE Tnp4" evidence="8">
    <location>
        <begin position="171"/>
        <end position="326"/>
    </location>
</feature>
<dbReference type="OrthoDB" id="2668416at2759"/>
<dbReference type="GO" id="GO:0004518">
    <property type="term" value="F:nuclease activity"/>
    <property type="evidence" value="ECO:0007669"/>
    <property type="project" value="UniProtKB-KW"/>
</dbReference>
<dbReference type="InParanoid" id="A0A6J2Y3Y1"/>
<name>A0A6J2Y3Y1_SITOR</name>
<sequence>MDKKMKINIASTALLLLESDSDEEILININLVRKKRRLAVANYITNIALIYSPDDFKSHFRLRRETFEFLLNILAPYLKTKGRTGVGRPTETPEKQLLVSLCMLANQEVFRSISERFDISKSTAWSYVHKVCFLLSNHSGNFIKWPREAEAIKTMREFRRKQGFMNVLGAIDGTDIPISPPSREQNVYCNRNKYHSIILQAVCNANYIFTDVFIGYPGSTHDARVFRNSDLGQMIEENPNMLFPANSHILRDSAYKNTNYVLTPYRDNGHLTQIQKNYNFKHSSTRVCIEQSFGLLKGRFRILKHVNIYRTELIPPLVLACCVLHNICMQKNDMVEPIYDPDELQMAEAYSAGRIDNTGLAKRNYIASLLINE</sequence>
<dbReference type="PANTHER" id="PTHR22930:SF85">
    <property type="entry name" value="GH03217P-RELATED"/>
    <property type="match status" value="1"/>
</dbReference>
<gene>
    <name evidence="10" type="primary">LOC115883725</name>
</gene>
<evidence type="ECO:0000256" key="5">
    <source>
        <dbReference type="ARBA" id="ARBA00022723"/>
    </source>
</evidence>
<dbReference type="Pfam" id="PF13359">
    <property type="entry name" value="DDE_Tnp_4"/>
    <property type="match status" value="1"/>
</dbReference>
<accession>A0A6J2Y3Y1</accession>
<dbReference type="KEGG" id="soy:115883725"/>
<keyword evidence="4" id="KW-0540">Nuclease</keyword>
<protein>
    <submittedName>
        <fullName evidence="10">Nuclease HARBI1</fullName>
    </submittedName>
</protein>
<dbReference type="GO" id="GO:0005634">
    <property type="term" value="C:nucleus"/>
    <property type="evidence" value="ECO:0007669"/>
    <property type="project" value="UniProtKB-SubCell"/>
</dbReference>
<dbReference type="Proteomes" id="UP000504635">
    <property type="component" value="Unplaced"/>
</dbReference>
<keyword evidence="7" id="KW-0539">Nucleus</keyword>
<evidence type="ECO:0000256" key="4">
    <source>
        <dbReference type="ARBA" id="ARBA00022722"/>
    </source>
</evidence>
<dbReference type="GO" id="GO:0046872">
    <property type="term" value="F:metal ion binding"/>
    <property type="evidence" value="ECO:0007669"/>
    <property type="project" value="UniProtKB-KW"/>
</dbReference>
<evidence type="ECO:0000256" key="3">
    <source>
        <dbReference type="ARBA" id="ARBA00006958"/>
    </source>
</evidence>
<evidence type="ECO:0000256" key="6">
    <source>
        <dbReference type="ARBA" id="ARBA00022801"/>
    </source>
</evidence>
<dbReference type="GO" id="GO:0016787">
    <property type="term" value="F:hydrolase activity"/>
    <property type="evidence" value="ECO:0007669"/>
    <property type="project" value="UniProtKB-KW"/>
</dbReference>
<dbReference type="RefSeq" id="XP_030757991.1">
    <property type="nucleotide sequence ID" value="XM_030902131.1"/>
</dbReference>
<dbReference type="InterPro" id="IPR045249">
    <property type="entry name" value="HARBI1-like"/>
</dbReference>